<evidence type="ECO:0000313" key="6">
    <source>
        <dbReference type="EMBL" id="TPP57261.1"/>
    </source>
</evidence>
<comment type="subcellular location">
    <subcellularLocation>
        <location evidence="1 5">Membrane</location>
        <topology evidence="1 5">Multi-pass membrane protein</topology>
    </subcellularLocation>
</comment>
<comment type="caution">
    <text evidence="6">The sequence shown here is derived from an EMBL/GenBank/DDBJ whole genome shotgun (WGS) entry which is preliminary data.</text>
</comment>
<evidence type="ECO:0000256" key="2">
    <source>
        <dbReference type="ARBA" id="ARBA00022692"/>
    </source>
</evidence>
<sequence length="173" mass="19566">MKTVPLRSFQEFLGGSARFSIPTDSSWRNRLLANLVYYQSNYFLIAICLFVLFGLQNPTSLLIGLGLTFIPVVLFMLADISPQTVRNPKFAVPVIIALSLLLLFSASYLLFFFIAASIPLLVVILHALLRQRNIKSKITKFIDSNRSMDNKTPMGYILEVLGFDARLLQIEFE</sequence>
<evidence type="ECO:0000256" key="4">
    <source>
        <dbReference type="ARBA" id="ARBA00023136"/>
    </source>
</evidence>
<dbReference type="EMBL" id="SUNJ01013448">
    <property type="protein sequence ID" value="TPP57261.1"/>
    <property type="molecule type" value="Genomic_DNA"/>
</dbReference>
<dbReference type="Pfam" id="PF03208">
    <property type="entry name" value="PRA1"/>
    <property type="match status" value="1"/>
</dbReference>
<feature type="transmembrane region" description="Helical" evidence="5">
    <location>
        <begin position="90"/>
        <end position="106"/>
    </location>
</feature>
<keyword evidence="2 5" id="KW-0812">Transmembrane</keyword>
<organism evidence="6 7">
    <name type="scientific">Fasciola gigantica</name>
    <name type="common">Giant liver fluke</name>
    <dbReference type="NCBI Taxonomy" id="46835"/>
    <lineage>
        <taxon>Eukaryota</taxon>
        <taxon>Metazoa</taxon>
        <taxon>Spiralia</taxon>
        <taxon>Lophotrochozoa</taxon>
        <taxon>Platyhelminthes</taxon>
        <taxon>Trematoda</taxon>
        <taxon>Digenea</taxon>
        <taxon>Plagiorchiida</taxon>
        <taxon>Echinostomata</taxon>
        <taxon>Echinostomatoidea</taxon>
        <taxon>Fasciolidae</taxon>
        <taxon>Fasciola</taxon>
    </lineage>
</organism>
<keyword evidence="3 5" id="KW-1133">Transmembrane helix</keyword>
<dbReference type="InterPro" id="IPR004895">
    <property type="entry name" value="Prenylated_rab_accept_PRA1"/>
</dbReference>
<feature type="transmembrane region" description="Helical" evidence="5">
    <location>
        <begin position="61"/>
        <end position="78"/>
    </location>
</feature>
<evidence type="ECO:0000256" key="1">
    <source>
        <dbReference type="ARBA" id="ARBA00004141"/>
    </source>
</evidence>
<keyword evidence="4 5" id="KW-0472">Membrane</keyword>
<evidence type="ECO:0000256" key="5">
    <source>
        <dbReference type="RuleBase" id="RU363107"/>
    </source>
</evidence>
<dbReference type="PANTHER" id="PTHR12859">
    <property type="entry name" value="PRA1 PROTEIN"/>
    <property type="match status" value="1"/>
</dbReference>
<reference evidence="6 7" key="1">
    <citation type="submission" date="2019-04" db="EMBL/GenBank/DDBJ databases">
        <title>Annotation for the trematode Fasciola gigantica.</title>
        <authorList>
            <person name="Choi Y.-J."/>
        </authorList>
    </citation>
    <scope>NUCLEOTIDE SEQUENCE [LARGE SCALE GENOMIC DNA]</scope>
    <source>
        <strain evidence="6">Uganda_cow_1</strain>
    </source>
</reference>
<accession>A0A504Y9J7</accession>
<keyword evidence="7" id="KW-1185">Reference proteome</keyword>
<comment type="similarity">
    <text evidence="5">Belongs to the PRA1 family.</text>
</comment>
<name>A0A504Y9J7_FASGI</name>
<evidence type="ECO:0000256" key="3">
    <source>
        <dbReference type="ARBA" id="ARBA00022989"/>
    </source>
</evidence>
<dbReference type="OrthoDB" id="18213at2759"/>
<evidence type="ECO:0000313" key="7">
    <source>
        <dbReference type="Proteomes" id="UP000316759"/>
    </source>
</evidence>
<gene>
    <name evidence="6" type="ORF">FGIG_05367</name>
</gene>
<protein>
    <recommendedName>
        <fullName evidence="5">PRA1 family protein</fullName>
    </recommendedName>
</protein>
<dbReference type="PANTHER" id="PTHR12859:SF0">
    <property type="entry name" value="PRA1 FAMILY PROTEIN"/>
    <property type="match status" value="1"/>
</dbReference>
<dbReference type="AlphaFoldDB" id="A0A504Y9J7"/>
<proteinExistence type="inferred from homology"/>
<feature type="transmembrane region" description="Helical" evidence="5">
    <location>
        <begin position="35"/>
        <end position="55"/>
    </location>
</feature>
<dbReference type="GO" id="GO:0016020">
    <property type="term" value="C:membrane"/>
    <property type="evidence" value="ECO:0007669"/>
    <property type="project" value="UniProtKB-SubCell"/>
</dbReference>
<dbReference type="Proteomes" id="UP000316759">
    <property type="component" value="Unassembled WGS sequence"/>
</dbReference>